<dbReference type="STRING" id="7370.A0A1I8NIU7"/>
<dbReference type="Gene3D" id="1.10.600.10">
    <property type="entry name" value="Farnesyl Diphosphate Synthase"/>
    <property type="match status" value="1"/>
</dbReference>
<dbReference type="PANTHER" id="PTHR12001">
    <property type="entry name" value="GERANYLGERANYL PYROPHOSPHATE SYNTHASE"/>
    <property type="match status" value="1"/>
</dbReference>
<dbReference type="GO" id="GO:0004659">
    <property type="term" value="F:prenyltransferase activity"/>
    <property type="evidence" value="ECO:0007669"/>
    <property type="project" value="TreeGrafter"/>
</dbReference>
<reference evidence="2" key="1">
    <citation type="submission" date="2020-05" db="UniProtKB">
        <authorList>
            <consortium name="EnsemblMetazoa"/>
        </authorList>
    </citation>
    <scope>IDENTIFICATION</scope>
    <source>
        <strain evidence="2">Aabys</strain>
    </source>
</reference>
<feature type="region of interest" description="Disordered" evidence="1">
    <location>
        <begin position="271"/>
        <end position="297"/>
    </location>
</feature>
<dbReference type="GO" id="GO:0005739">
    <property type="term" value="C:mitochondrion"/>
    <property type="evidence" value="ECO:0007669"/>
    <property type="project" value="TreeGrafter"/>
</dbReference>
<evidence type="ECO:0008006" key="3">
    <source>
        <dbReference type="Google" id="ProtNLM"/>
    </source>
</evidence>
<evidence type="ECO:0000313" key="2">
    <source>
        <dbReference type="EnsemblMetazoa" id="MDOA015878-PA"/>
    </source>
</evidence>
<dbReference type="GO" id="GO:0006744">
    <property type="term" value="P:ubiquinone biosynthetic process"/>
    <property type="evidence" value="ECO:0007669"/>
    <property type="project" value="TreeGrafter"/>
</dbReference>
<dbReference type="GO" id="GO:1990234">
    <property type="term" value="C:transferase complex"/>
    <property type="evidence" value="ECO:0007669"/>
    <property type="project" value="TreeGrafter"/>
</dbReference>
<dbReference type="GO" id="GO:0008299">
    <property type="term" value="P:isoprenoid biosynthetic process"/>
    <property type="evidence" value="ECO:0007669"/>
    <property type="project" value="TreeGrafter"/>
</dbReference>
<accession>A0A1I8NIU7</accession>
<dbReference type="VEuPathDB" id="VectorBase:MDOMA2_003190"/>
<dbReference type="PANTHER" id="PTHR12001:SF55">
    <property type="entry name" value="ALL TRANS-POLYPRENYL-DIPHOSPHATE SYNTHASE PDSS2"/>
    <property type="match status" value="1"/>
</dbReference>
<evidence type="ECO:0000256" key="1">
    <source>
        <dbReference type="SAM" id="MobiDB-lite"/>
    </source>
</evidence>
<dbReference type="SUPFAM" id="SSF48576">
    <property type="entry name" value="Terpenoid synthases"/>
    <property type="match status" value="1"/>
</dbReference>
<organism evidence="2">
    <name type="scientific">Musca domestica</name>
    <name type="common">House fly</name>
    <dbReference type="NCBI Taxonomy" id="7370"/>
    <lineage>
        <taxon>Eukaryota</taxon>
        <taxon>Metazoa</taxon>
        <taxon>Ecdysozoa</taxon>
        <taxon>Arthropoda</taxon>
        <taxon>Hexapoda</taxon>
        <taxon>Insecta</taxon>
        <taxon>Pterygota</taxon>
        <taxon>Neoptera</taxon>
        <taxon>Endopterygota</taxon>
        <taxon>Diptera</taxon>
        <taxon>Brachycera</taxon>
        <taxon>Muscomorpha</taxon>
        <taxon>Muscoidea</taxon>
        <taxon>Muscidae</taxon>
        <taxon>Musca</taxon>
    </lineage>
</organism>
<dbReference type="AlphaFoldDB" id="A0A1I8NIU7"/>
<dbReference type="InterPro" id="IPR008949">
    <property type="entry name" value="Isoprenoid_synthase_dom_sf"/>
</dbReference>
<sequence>MQSSRILVSNWRKSIQVHVNKRNLAVNGHLNGISPGVLVTNKTFTFDRPQQQQTQKRWSTTTSAAINASNNNNCVGVNEKLAVKPSPPKHDWDRAVSEAERIVGYPTSFLSLRWLLSDEIANVALYLRKLVGSSHPLLKTAKGLLYNGKNTMQAWGLIVLLISKAAGHAPSVPDMEQDKSAGVLHSQRGLVEVTEMIRISHLIHNSLVNLQRSTKASQDSASYDDMTFGNKIGLLIGDYLLSHSSAEMANLRNQVVVEMISSTVRDFSESEFIGERDEQNNPLPSRPGTKPLQQTSKAISTTDIDFCREDVLKPMNIYKYLGDPEKEWEARNILNVGSLLGKSCSASLLLAQQSEELQKKAYLFGKHLSLAWQACIDAEPFQLSSLPYDTTFSLVSAPVLFHLEYDPKLYDEIEKGKVCVDNVDYNKIHKAILQGPGLEKTKQLQRKHTTAALKVLESFPNNDARKALENIILAMQDL</sequence>
<name>A0A1I8NIU7_MUSDO</name>
<dbReference type="EnsemblMetazoa" id="MDOA015878-RA">
    <property type="protein sequence ID" value="MDOA015878-PA"/>
    <property type="gene ID" value="MDOA015878"/>
</dbReference>
<dbReference type="VEuPathDB" id="VectorBase:MDOA015878"/>
<protein>
    <recommendedName>
        <fullName evidence="3">Polyprenyl synthetase</fullName>
    </recommendedName>
</protein>
<proteinExistence type="predicted"/>